<dbReference type="Proteomes" id="UP000828048">
    <property type="component" value="Chromosome 5"/>
</dbReference>
<sequence length="177" mass="20368">MLIHHYHLPKSFHYRHGVTHLPWEVSEIYPFFTSLSSHSLSLFVISDESSFSLKFLSFQPETTIRRGWEAENKVRSYSVRSGLEPPDLPRLAESARISLTPDEVEEFAPKIQKVVDWFGQLQAIDLQSIQPAIRADTEGGNLRDDLPETFENREAMISAVPNYEEPFIKVPKVLNKE</sequence>
<proteinExistence type="predicted"/>
<reference evidence="1 2" key="1">
    <citation type="journal article" date="2021" name="Hortic Res">
        <title>High-quality reference genome and annotation aids understanding of berry development for evergreen blueberry (Vaccinium darrowii).</title>
        <authorList>
            <person name="Yu J."/>
            <person name="Hulse-Kemp A.M."/>
            <person name="Babiker E."/>
            <person name="Staton M."/>
        </authorList>
    </citation>
    <scope>NUCLEOTIDE SEQUENCE [LARGE SCALE GENOMIC DNA]</scope>
    <source>
        <strain evidence="2">cv. NJ 8807/NJ 8810</strain>
        <tissue evidence="1">Young leaf</tissue>
    </source>
</reference>
<name>A0ACB7XYD9_9ERIC</name>
<organism evidence="1 2">
    <name type="scientific">Vaccinium darrowii</name>
    <dbReference type="NCBI Taxonomy" id="229202"/>
    <lineage>
        <taxon>Eukaryota</taxon>
        <taxon>Viridiplantae</taxon>
        <taxon>Streptophyta</taxon>
        <taxon>Embryophyta</taxon>
        <taxon>Tracheophyta</taxon>
        <taxon>Spermatophyta</taxon>
        <taxon>Magnoliopsida</taxon>
        <taxon>eudicotyledons</taxon>
        <taxon>Gunneridae</taxon>
        <taxon>Pentapetalae</taxon>
        <taxon>asterids</taxon>
        <taxon>Ericales</taxon>
        <taxon>Ericaceae</taxon>
        <taxon>Vaccinioideae</taxon>
        <taxon>Vaccinieae</taxon>
        <taxon>Vaccinium</taxon>
    </lineage>
</organism>
<protein>
    <submittedName>
        <fullName evidence="1">Uncharacterized protein</fullName>
    </submittedName>
</protein>
<keyword evidence="2" id="KW-1185">Reference proteome</keyword>
<gene>
    <name evidence="1" type="ORF">Vadar_004816</name>
</gene>
<accession>A0ACB7XYD9</accession>
<dbReference type="EMBL" id="CM037155">
    <property type="protein sequence ID" value="KAH7845685.1"/>
    <property type="molecule type" value="Genomic_DNA"/>
</dbReference>
<evidence type="ECO:0000313" key="1">
    <source>
        <dbReference type="EMBL" id="KAH7845685.1"/>
    </source>
</evidence>
<evidence type="ECO:0000313" key="2">
    <source>
        <dbReference type="Proteomes" id="UP000828048"/>
    </source>
</evidence>
<comment type="caution">
    <text evidence="1">The sequence shown here is derived from an EMBL/GenBank/DDBJ whole genome shotgun (WGS) entry which is preliminary data.</text>
</comment>